<evidence type="ECO:0000313" key="3">
    <source>
        <dbReference type="Proteomes" id="UP000235388"/>
    </source>
</evidence>
<protein>
    <submittedName>
        <fullName evidence="2">Uncharacterized protein</fullName>
    </submittedName>
</protein>
<accession>A0A2N5VSM4</accession>
<dbReference type="STRING" id="200324.A0A2N5VSM4"/>
<feature type="compositionally biased region" description="Polar residues" evidence="1">
    <location>
        <begin position="50"/>
        <end position="76"/>
    </location>
</feature>
<name>A0A2N5VSM4_9BASI</name>
<comment type="caution">
    <text evidence="2">The sequence shown here is derived from an EMBL/GenBank/DDBJ whole genome shotgun (WGS) entry which is preliminary data.</text>
</comment>
<feature type="region of interest" description="Disordered" evidence="1">
    <location>
        <begin position="49"/>
        <end position="76"/>
    </location>
</feature>
<evidence type="ECO:0000256" key="1">
    <source>
        <dbReference type="SAM" id="MobiDB-lite"/>
    </source>
</evidence>
<dbReference type="EMBL" id="PGCJ01000069">
    <property type="protein sequence ID" value="PLW53008.1"/>
    <property type="molecule type" value="Genomic_DNA"/>
</dbReference>
<reference evidence="2 3" key="1">
    <citation type="submission" date="2017-11" db="EMBL/GenBank/DDBJ databases">
        <title>De novo assembly and phasing of dikaryotic genomes from two isolates of Puccinia coronata f. sp. avenae, the causal agent of oat crown rust.</title>
        <authorList>
            <person name="Miller M.E."/>
            <person name="Zhang Y."/>
            <person name="Omidvar V."/>
            <person name="Sperschneider J."/>
            <person name="Schwessinger B."/>
            <person name="Raley C."/>
            <person name="Palmer J.M."/>
            <person name="Garnica D."/>
            <person name="Upadhyaya N."/>
            <person name="Rathjen J."/>
            <person name="Taylor J.M."/>
            <person name="Park R.F."/>
            <person name="Dodds P.N."/>
            <person name="Hirsch C.D."/>
            <person name="Kianian S.F."/>
            <person name="Figueroa M."/>
        </authorList>
    </citation>
    <scope>NUCLEOTIDE SEQUENCE [LARGE SCALE GENOMIC DNA]</scope>
    <source>
        <strain evidence="2">12NC29</strain>
    </source>
</reference>
<dbReference type="AlphaFoldDB" id="A0A2N5VSM4"/>
<organism evidence="2 3">
    <name type="scientific">Puccinia coronata f. sp. avenae</name>
    <dbReference type="NCBI Taxonomy" id="200324"/>
    <lineage>
        <taxon>Eukaryota</taxon>
        <taxon>Fungi</taxon>
        <taxon>Dikarya</taxon>
        <taxon>Basidiomycota</taxon>
        <taxon>Pucciniomycotina</taxon>
        <taxon>Pucciniomycetes</taxon>
        <taxon>Pucciniales</taxon>
        <taxon>Pucciniaceae</taxon>
        <taxon>Puccinia</taxon>
    </lineage>
</organism>
<sequence>MTTRRNPTSNNLLPLTNPKTIICAGNTKRRRAAVLHNRPISPLPSHTLALLNSPSMADTSNNLNDRSADRNQTADPLDLTTTKDWFKKVLKAQHASVVQAQEDRQQAIKDRRADCKLFLTAHQDNTDCIGRLEKLLLAMHIKNKGGAQPVQTAPSKIKIVGNLIAETNLQSFYANKATGFLTKLWEEFKARLFDFALPTNWRSGLQRQGRKLEMSLSETFLDYSTRARTLQSLFNFDAVGPTRLGDLQLVQFLVYGLPDKLQNRVYKRQLLEVVPFAYGPFEKQVNASFLALQRPTKTPGPPRSMTNVAPSLARDEFVWRVHLYLNSQGLYHFCKKHCGSVAGACLGPLNQSHVNIPSSFQTPPKPPDYSAPRAWSKSTMAPGISTQAPAGRPPVCASSVAAISETTPLEAHVAGITVDAAIREDARWDAYFDDKGCFPDLNPAGAGTCGP</sequence>
<dbReference type="Proteomes" id="UP000235388">
    <property type="component" value="Unassembled WGS sequence"/>
</dbReference>
<proteinExistence type="predicted"/>
<gene>
    <name evidence="2" type="ORF">PCANC_10759</name>
</gene>
<dbReference type="OrthoDB" id="2505542at2759"/>
<evidence type="ECO:0000313" key="2">
    <source>
        <dbReference type="EMBL" id="PLW53008.1"/>
    </source>
</evidence>
<keyword evidence="3" id="KW-1185">Reference proteome</keyword>